<sequence length="64" mass="7404">MSQTTLPERQIQYRVVDLFTNSVKEGALGFHYPGDWSRREGNRWIEQEPLVGRARLMQPGNTDA</sequence>
<evidence type="ECO:0000313" key="1">
    <source>
        <dbReference type="EMBL" id="MFC3294140.1"/>
    </source>
</evidence>
<organism evidence="1 2">
    <name type="scientific">Modicisalibacter luteus</name>
    <dbReference type="NCBI Taxonomy" id="453962"/>
    <lineage>
        <taxon>Bacteria</taxon>
        <taxon>Pseudomonadati</taxon>
        <taxon>Pseudomonadota</taxon>
        <taxon>Gammaproteobacteria</taxon>
        <taxon>Oceanospirillales</taxon>
        <taxon>Halomonadaceae</taxon>
        <taxon>Modicisalibacter</taxon>
    </lineage>
</organism>
<keyword evidence="2" id="KW-1185">Reference proteome</keyword>
<name>A0ABV7M7A1_9GAMM</name>
<gene>
    <name evidence="1" type="ORF">ACFOEI_19030</name>
</gene>
<dbReference type="EMBL" id="JBHRUH010000040">
    <property type="protein sequence ID" value="MFC3294140.1"/>
    <property type="molecule type" value="Genomic_DNA"/>
</dbReference>
<dbReference type="RefSeq" id="WP_019020125.1">
    <property type="nucleotide sequence ID" value="NZ_BMXD01000009.1"/>
</dbReference>
<comment type="caution">
    <text evidence="1">The sequence shown here is derived from an EMBL/GenBank/DDBJ whole genome shotgun (WGS) entry which is preliminary data.</text>
</comment>
<dbReference type="Proteomes" id="UP001595640">
    <property type="component" value="Unassembled WGS sequence"/>
</dbReference>
<accession>A0ABV7M7A1</accession>
<proteinExistence type="predicted"/>
<protein>
    <submittedName>
        <fullName evidence="1">Uncharacterized protein</fullName>
    </submittedName>
</protein>
<reference evidence="2" key="1">
    <citation type="journal article" date="2019" name="Int. J. Syst. Evol. Microbiol.">
        <title>The Global Catalogue of Microorganisms (GCM) 10K type strain sequencing project: providing services to taxonomists for standard genome sequencing and annotation.</title>
        <authorList>
            <consortium name="The Broad Institute Genomics Platform"/>
            <consortium name="The Broad Institute Genome Sequencing Center for Infectious Disease"/>
            <person name="Wu L."/>
            <person name="Ma J."/>
        </authorList>
    </citation>
    <scope>NUCLEOTIDE SEQUENCE [LARGE SCALE GENOMIC DNA]</scope>
    <source>
        <strain evidence="2">KCTC 12847</strain>
    </source>
</reference>
<evidence type="ECO:0000313" key="2">
    <source>
        <dbReference type="Proteomes" id="UP001595640"/>
    </source>
</evidence>